<dbReference type="AlphaFoldDB" id="A0A2G9YVF1"/>
<evidence type="ECO:0000256" key="5">
    <source>
        <dbReference type="ARBA" id="ARBA00022598"/>
    </source>
</evidence>
<dbReference type="FunFam" id="3.40.50.620:FF:000116">
    <property type="entry name" value="Arginine--tRNA ligase"/>
    <property type="match status" value="1"/>
</dbReference>
<evidence type="ECO:0000256" key="8">
    <source>
        <dbReference type="ARBA" id="ARBA00022917"/>
    </source>
</evidence>
<evidence type="ECO:0000256" key="11">
    <source>
        <dbReference type="HAMAP-Rule" id="MF_00123"/>
    </source>
</evidence>
<keyword evidence="5 11" id="KW-0436">Ligase</keyword>
<dbReference type="SMART" id="SM01016">
    <property type="entry name" value="Arg_tRNA_synt_N"/>
    <property type="match status" value="1"/>
</dbReference>
<dbReference type="GO" id="GO:0005737">
    <property type="term" value="C:cytoplasm"/>
    <property type="evidence" value="ECO:0007669"/>
    <property type="project" value="UniProtKB-SubCell"/>
</dbReference>
<dbReference type="Pfam" id="PF05746">
    <property type="entry name" value="DALR_1"/>
    <property type="match status" value="1"/>
</dbReference>
<evidence type="ECO:0000256" key="10">
    <source>
        <dbReference type="ARBA" id="ARBA00049339"/>
    </source>
</evidence>
<feature type="domain" description="DALR anticodon binding" evidence="13">
    <location>
        <begin position="444"/>
        <end position="558"/>
    </location>
</feature>
<comment type="caution">
    <text evidence="11">Lacks conserved residue(s) required for the propagation of feature annotation.</text>
</comment>
<dbReference type="EC" id="6.1.1.19" evidence="11"/>
<name>A0A2G9YVF1_9BACT</name>
<evidence type="ECO:0000256" key="3">
    <source>
        <dbReference type="ARBA" id="ARBA00011245"/>
    </source>
</evidence>
<evidence type="ECO:0000256" key="6">
    <source>
        <dbReference type="ARBA" id="ARBA00022741"/>
    </source>
</evidence>
<evidence type="ECO:0000259" key="13">
    <source>
        <dbReference type="SMART" id="SM00836"/>
    </source>
</evidence>
<dbReference type="InterPro" id="IPR036695">
    <property type="entry name" value="Arg-tRNA-synth_N_sf"/>
</dbReference>
<dbReference type="Gene3D" id="3.30.1360.70">
    <property type="entry name" value="Arginyl tRNA synthetase N-terminal domain"/>
    <property type="match status" value="1"/>
</dbReference>
<evidence type="ECO:0000313" key="15">
    <source>
        <dbReference type="EMBL" id="PIP22461.1"/>
    </source>
</evidence>
<evidence type="ECO:0000313" key="16">
    <source>
        <dbReference type="Proteomes" id="UP000229054"/>
    </source>
</evidence>
<evidence type="ECO:0000256" key="9">
    <source>
        <dbReference type="ARBA" id="ARBA00023146"/>
    </source>
</evidence>
<dbReference type="Gene3D" id="1.10.730.10">
    <property type="entry name" value="Isoleucyl-tRNA Synthetase, Domain 1"/>
    <property type="match status" value="1"/>
</dbReference>
<accession>A0A2G9YVF1</accession>
<dbReference type="SUPFAM" id="SSF47323">
    <property type="entry name" value="Anticodon-binding domain of a subclass of class I aminoacyl-tRNA synthetases"/>
    <property type="match status" value="1"/>
</dbReference>
<evidence type="ECO:0000256" key="7">
    <source>
        <dbReference type="ARBA" id="ARBA00022840"/>
    </source>
</evidence>
<keyword evidence="8 11" id="KW-0648">Protein biosynthesis</keyword>
<dbReference type="InterPro" id="IPR008909">
    <property type="entry name" value="DALR_anticod-bd"/>
</dbReference>
<dbReference type="Pfam" id="PF00750">
    <property type="entry name" value="tRNA-synt_1d"/>
    <property type="match status" value="1"/>
</dbReference>
<dbReference type="SUPFAM" id="SSF55190">
    <property type="entry name" value="Arginyl-tRNA synthetase (ArgRS), N-terminal 'additional' domain"/>
    <property type="match status" value="1"/>
</dbReference>
<comment type="caution">
    <text evidence="15">The sequence shown here is derived from an EMBL/GenBank/DDBJ whole genome shotgun (WGS) entry which is preliminary data.</text>
</comment>
<dbReference type="SUPFAM" id="SSF52374">
    <property type="entry name" value="Nucleotidylyl transferase"/>
    <property type="match status" value="1"/>
</dbReference>
<dbReference type="GO" id="GO:0004814">
    <property type="term" value="F:arginine-tRNA ligase activity"/>
    <property type="evidence" value="ECO:0007669"/>
    <property type="project" value="UniProtKB-UniRule"/>
</dbReference>
<keyword evidence="7 11" id="KW-0067">ATP-binding</keyword>
<protein>
    <recommendedName>
        <fullName evidence="11">Arginine--tRNA ligase</fullName>
        <ecNumber evidence="11">6.1.1.19</ecNumber>
    </recommendedName>
    <alternativeName>
        <fullName evidence="11">Arginyl-tRNA synthetase</fullName>
        <shortName evidence="11">ArgRS</shortName>
    </alternativeName>
</protein>
<evidence type="ECO:0000256" key="1">
    <source>
        <dbReference type="ARBA" id="ARBA00004496"/>
    </source>
</evidence>
<dbReference type="GO" id="GO:0005524">
    <property type="term" value="F:ATP binding"/>
    <property type="evidence" value="ECO:0007669"/>
    <property type="project" value="UniProtKB-UniRule"/>
</dbReference>
<dbReference type="Proteomes" id="UP000229054">
    <property type="component" value="Unassembled WGS sequence"/>
</dbReference>
<dbReference type="HAMAP" id="MF_00123">
    <property type="entry name" value="Arg_tRNA_synth"/>
    <property type="match status" value="1"/>
</dbReference>
<dbReference type="PANTHER" id="PTHR11956:SF5">
    <property type="entry name" value="ARGININE--TRNA LIGASE, CYTOPLASMIC"/>
    <property type="match status" value="1"/>
</dbReference>
<sequence>MKNMVRREIIKLIQKATGEKPEKIRVERPEEASHGDYSTNIALQLKRSPAEIAEKLRSDLFKKIEIAGPGFINFFLSKEYLQKRASEILKQGVKVFQKNPIKKEVIVIEYSSPNIAKPLGIHHLGSTIIGQALVNILRFVGHKVISLSFPGDWGTQFGLLIAAYKHWGDREKLKADPIFEMLNLYVRFSQAAKENTDLLEEGRDEFKKLEQGDKENKKIWKWFLDESLKDFSRVYKMLGVKIENTIGESFYEPELKSLVEVALKRGLAEKGEEGAIVVKLPGSGTPEIIQKADGATIFTTRELAAIRHRLKKWHASKILYVAANQQTFHFRQVFGCAEKLGIAKKGQLFHVKFGMMLAPGGKKFATREGRLIPMEEVLKESILRAKKIVDELNPSLSEAEKENVAKEVGVGATKFFILSRNRLSDIVFDWDQMLNLKGFSAPYIQYTCARLNSILRKANFKKPKNRKVVIANPLEKDIIVKILSFDEVVEDISQNHFPNQLAEYLYSLANVINNFYESTPVLKANEAEKDSRLNIVYLAKEIFKTGLNLLGISAPERM</sequence>
<evidence type="ECO:0000256" key="12">
    <source>
        <dbReference type="RuleBase" id="RU363038"/>
    </source>
</evidence>
<dbReference type="PANTHER" id="PTHR11956">
    <property type="entry name" value="ARGINYL-TRNA SYNTHETASE"/>
    <property type="match status" value="1"/>
</dbReference>
<dbReference type="SMART" id="SM00836">
    <property type="entry name" value="DALR_1"/>
    <property type="match status" value="1"/>
</dbReference>
<keyword evidence="6 11" id="KW-0547">Nucleotide-binding</keyword>
<proteinExistence type="inferred from homology"/>
<comment type="subunit">
    <text evidence="3 11">Monomer.</text>
</comment>
<dbReference type="NCBIfam" id="TIGR00456">
    <property type="entry name" value="argS"/>
    <property type="match status" value="1"/>
</dbReference>
<dbReference type="PRINTS" id="PR01038">
    <property type="entry name" value="TRNASYNTHARG"/>
</dbReference>
<keyword evidence="9 11" id="KW-0030">Aminoacyl-tRNA synthetase</keyword>
<dbReference type="InterPro" id="IPR014729">
    <property type="entry name" value="Rossmann-like_a/b/a_fold"/>
</dbReference>
<dbReference type="GO" id="GO:0006420">
    <property type="term" value="P:arginyl-tRNA aminoacylation"/>
    <property type="evidence" value="ECO:0007669"/>
    <property type="project" value="UniProtKB-UniRule"/>
</dbReference>
<dbReference type="InterPro" id="IPR035684">
    <property type="entry name" value="ArgRS_core"/>
</dbReference>
<comment type="catalytic activity">
    <reaction evidence="10 11">
        <text>tRNA(Arg) + L-arginine + ATP = L-arginyl-tRNA(Arg) + AMP + diphosphate</text>
        <dbReference type="Rhea" id="RHEA:20301"/>
        <dbReference type="Rhea" id="RHEA-COMP:9658"/>
        <dbReference type="Rhea" id="RHEA-COMP:9673"/>
        <dbReference type="ChEBI" id="CHEBI:30616"/>
        <dbReference type="ChEBI" id="CHEBI:32682"/>
        <dbReference type="ChEBI" id="CHEBI:33019"/>
        <dbReference type="ChEBI" id="CHEBI:78442"/>
        <dbReference type="ChEBI" id="CHEBI:78513"/>
        <dbReference type="ChEBI" id="CHEBI:456215"/>
        <dbReference type="EC" id="6.1.1.19"/>
    </reaction>
</comment>
<dbReference type="Pfam" id="PF03485">
    <property type="entry name" value="Arg_tRNA_synt_N"/>
    <property type="match status" value="1"/>
</dbReference>
<organism evidence="15 16">
    <name type="scientific">Candidatus Nealsonbacteria bacterium CG23_combo_of_CG06-09_8_20_14_all_39_25</name>
    <dbReference type="NCBI Taxonomy" id="1974723"/>
    <lineage>
        <taxon>Bacteria</taxon>
        <taxon>Candidatus Nealsoniibacteriota</taxon>
    </lineage>
</organism>
<comment type="subcellular location">
    <subcellularLocation>
        <location evidence="1 11">Cytoplasm</location>
    </subcellularLocation>
</comment>
<dbReference type="Gene3D" id="3.40.50.620">
    <property type="entry name" value="HUPs"/>
    <property type="match status" value="1"/>
</dbReference>
<evidence type="ECO:0000259" key="14">
    <source>
        <dbReference type="SMART" id="SM01016"/>
    </source>
</evidence>
<comment type="similarity">
    <text evidence="2 11 12">Belongs to the class-I aminoacyl-tRNA synthetase family.</text>
</comment>
<gene>
    <name evidence="11" type="primary">argS</name>
    <name evidence="15" type="ORF">COX38_00450</name>
</gene>
<feature type="domain" description="Arginyl tRNA synthetase N-terminal" evidence="14">
    <location>
        <begin position="3"/>
        <end position="76"/>
    </location>
</feature>
<keyword evidence="4 11" id="KW-0963">Cytoplasm</keyword>
<reference evidence="15 16" key="1">
    <citation type="submission" date="2017-09" db="EMBL/GenBank/DDBJ databases">
        <title>Depth-based differentiation of microbial function through sediment-hosted aquifers and enrichment of novel symbionts in the deep terrestrial subsurface.</title>
        <authorList>
            <person name="Probst A.J."/>
            <person name="Ladd B."/>
            <person name="Jarett J.K."/>
            <person name="Geller-Mcgrath D.E."/>
            <person name="Sieber C.M."/>
            <person name="Emerson J.B."/>
            <person name="Anantharaman K."/>
            <person name="Thomas B.C."/>
            <person name="Malmstrom R."/>
            <person name="Stieglmeier M."/>
            <person name="Klingl A."/>
            <person name="Woyke T."/>
            <person name="Ryan C.M."/>
            <person name="Banfield J.F."/>
        </authorList>
    </citation>
    <scope>NUCLEOTIDE SEQUENCE [LARGE SCALE GENOMIC DNA]</scope>
    <source>
        <strain evidence="15">CG23_combo_of_CG06-09_8_20_14_all_39_25</strain>
    </source>
</reference>
<dbReference type="EMBL" id="PCRN01000020">
    <property type="protein sequence ID" value="PIP22461.1"/>
    <property type="molecule type" value="Genomic_DNA"/>
</dbReference>
<dbReference type="InterPro" id="IPR005148">
    <property type="entry name" value="Arg-tRNA-synth_N"/>
</dbReference>
<dbReference type="InterPro" id="IPR009080">
    <property type="entry name" value="tRNAsynth_Ia_anticodon-bd"/>
</dbReference>
<evidence type="ECO:0000256" key="2">
    <source>
        <dbReference type="ARBA" id="ARBA00005594"/>
    </source>
</evidence>
<dbReference type="FunFam" id="1.10.730.10:FF:000006">
    <property type="entry name" value="Arginyl-tRNA synthetase 2, mitochondrial"/>
    <property type="match status" value="1"/>
</dbReference>
<evidence type="ECO:0000256" key="4">
    <source>
        <dbReference type="ARBA" id="ARBA00022490"/>
    </source>
</evidence>
<dbReference type="InterPro" id="IPR001278">
    <property type="entry name" value="Arg-tRNA-ligase"/>
</dbReference>